<feature type="transmembrane region" description="Helical" evidence="5">
    <location>
        <begin position="243"/>
        <end position="260"/>
    </location>
</feature>
<evidence type="ECO:0000256" key="2">
    <source>
        <dbReference type="ARBA" id="ARBA00022692"/>
    </source>
</evidence>
<evidence type="ECO:0000256" key="1">
    <source>
        <dbReference type="ARBA" id="ARBA00004141"/>
    </source>
</evidence>
<dbReference type="Proteomes" id="UP001235840">
    <property type="component" value="Unassembled WGS sequence"/>
</dbReference>
<feature type="transmembrane region" description="Helical" evidence="5">
    <location>
        <begin position="67"/>
        <end position="84"/>
    </location>
</feature>
<dbReference type="PANTHER" id="PTHR37422">
    <property type="entry name" value="TEICHURONIC ACID BIOSYNTHESIS PROTEIN TUAE"/>
    <property type="match status" value="1"/>
</dbReference>
<feature type="transmembrane region" description="Helical" evidence="5">
    <location>
        <begin position="314"/>
        <end position="333"/>
    </location>
</feature>
<feature type="transmembrane region" description="Helical" evidence="5">
    <location>
        <begin position="90"/>
        <end position="110"/>
    </location>
</feature>
<dbReference type="PANTHER" id="PTHR37422:SF21">
    <property type="entry name" value="EXOQ-LIKE PROTEIN"/>
    <property type="match status" value="1"/>
</dbReference>
<evidence type="ECO:0000313" key="8">
    <source>
        <dbReference type="Proteomes" id="UP001235840"/>
    </source>
</evidence>
<feature type="transmembrane region" description="Helical" evidence="5">
    <location>
        <begin position="179"/>
        <end position="199"/>
    </location>
</feature>
<evidence type="ECO:0000256" key="5">
    <source>
        <dbReference type="SAM" id="Phobius"/>
    </source>
</evidence>
<comment type="caution">
    <text evidence="7">The sequence shown here is derived from an EMBL/GenBank/DDBJ whole genome shotgun (WGS) entry which is preliminary data.</text>
</comment>
<keyword evidence="7" id="KW-0436">Ligase</keyword>
<dbReference type="RefSeq" id="WP_307394531.1">
    <property type="nucleotide sequence ID" value="NZ_BAAADK010000020.1"/>
</dbReference>
<keyword evidence="4 5" id="KW-0472">Membrane</keyword>
<feature type="transmembrane region" description="Helical" evidence="5">
    <location>
        <begin position="289"/>
        <end position="307"/>
    </location>
</feature>
<feature type="transmembrane region" description="Helical" evidence="5">
    <location>
        <begin position="122"/>
        <end position="141"/>
    </location>
</feature>
<proteinExistence type="predicted"/>
<dbReference type="Pfam" id="PF04932">
    <property type="entry name" value="Wzy_C"/>
    <property type="match status" value="1"/>
</dbReference>
<feature type="transmembrane region" description="Helical" evidence="5">
    <location>
        <begin position="147"/>
        <end position="167"/>
    </location>
</feature>
<protein>
    <submittedName>
        <fullName evidence="7">O-antigen ligase</fullName>
    </submittedName>
</protein>
<name>A0ABT9VZH1_9BACI</name>
<feature type="domain" description="O-antigen ligase-related" evidence="6">
    <location>
        <begin position="272"/>
        <end position="405"/>
    </location>
</feature>
<feature type="transmembrane region" description="Helical" evidence="5">
    <location>
        <begin position="462"/>
        <end position="481"/>
    </location>
</feature>
<organism evidence="7 8">
    <name type="scientific">Caldalkalibacillus horti</name>
    <dbReference type="NCBI Taxonomy" id="77523"/>
    <lineage>
        <taxon>Bacteria</taxon>
        <taxon>Bacillati</taxon>
        <taxon>Bacillota</taxon>
        <taxon>Bacilli</taxon>
        <taxon>Bacillales</taxon>
        <taxon>Bacillaceae</taxon>
        <taxon>Caldalkalibacillus</taxon>
    </lineage>
</organism>
<evidence type="ECO:0000313" key="7">
    <source>
        <dbReference type="EMBL" id="MDQ0166377.1"/>
    </source>
</evidence>
<dbReference type="InterPro" id="IPR051533">
    <property type="entry name" value="WaaL-like"/>
</dbReference>
<dbReference type="InterPro" id="IPR007016">
    <property type="entry name" value="O-antigen_ligase-rel_domated"/>
</dbReference>
<feature type="transmembrane region" description="Helical" evidence="5">
    <location>
        <begin position="487"/>
        <end position="503"/>
    </location>
</feature>
<feature type="transmembrane region" description="Helical" evidence="5">
    <location>
        <begin position="398"/>
        <end position="416"/>
    </location>
</feature>
<evidence type="ECO:0000256" key="3">
    <source>
        <dbReference type="ARBA" id="ARBA00022989"/>
    </source>
</evidence>
<keyword evidence="3 5" id="KW-1133">Transmembrane helix</keyword>
<accession>A0ABT9VZH1</accession>
<reference evidence="7 8" key="1">
    <citation type="submission" date="2023-07" db="EMBL/GenBank/DDBJ databases">
        <title>Genomic Encyclopedia of Type Strains, Phase IV (KMG-IV): sequencing the most valuable type-strain genomes for metagenomic binning, comparative biology and taxonomic classification.</title>
        <authorList>
            <person name="Goeker M."/>
        </authorList>
    </citation>
    <scope>NUCLEOTIDE SEQUENCE [LARGE SCALE GENOMIC DNA]</scope>
    <source>
        <strain evidence="7 8">DSM 12751</strain>
    </source>
</reference>
<dbReference type="GO" id="GO:0016874">
    <property type="term" value="F:ligase activity"/>
    <property type="evidence" value="ECO:0007669"/>
    <property type="project" value="UniProtKB-KW"/>
</dbReference>
<evidence type="ECO:0000256" key="4">
    <source>
        <dbReference type="ARBA" id="ARBA00023136"/>
    </source>
</evidence>
<comment type="subcellular location">
    <subcellularLocation>
        <location evidence="1">Membrane</location>
        <topology evidence="1">Multi-pass membrane protein</topology>
    </subcellularLocation>
</comment>
<keyword evidence="2 5" id="KW-0812">Transmembrane</keyword>
<dbReference type="EMBL" id="JAUSTY010000008">
    <property type="protein sequence ID" value="MDQ0166377.1"/>
    <property type="molecule type" value="Genomic_DNA"/>
</dbReference>
<evidence type="ECO:0000259" key="6">
    <source>
        <dbReference type="Pfam" id="PF04932"/>
    </source>
</evidence>
<sequence length="508" mass="56693">MKADRLIGQRHPYSEGARLSRVQVAEKASGTQLADKPSGTLVDKVSRKPVGATSSLRNWGIKGNRHSLGICAILFLSLLLSINLEPGTEVLPYVVTLALQLGVCVIVLSVAKIPTLSQTKIISMLILFSVMLWFSTTALFSDYTLLSFSRFLLAFIPGFGLYLLTLLDRKPIQTFTRVLKGLLWFGVGFALIGILISLLGTENTTEEGFVQQVSLGGLTISQLTIPANGYDRISSLLGNPNNLGFMVFLSLMATFTLRALGKLHGAWLIPLTLIQLTALFMTFSRANMLTFIVASFLLFLLFSKNTVHLLKRMYVALMILILMGIAVLQFFPFEMLDAFNRSSGLAGREDSWAVALDQVQHHAVSGIGFAVAEQELLRAGLDISTHNSHLSVMLETGLLGYTLFFAFWCFGLWSVGRHLLATKLKKENTLIEQDHLNRQNQQTKQHEQTKKHQQKPQQRETIIVYSTVLTLLLAMFFHQLFETKIPYAGVPTLMWFYFLGLATKRLDR</sequence>
<keyword evidence="8" id="KW-1185">Reference proteome</keyword>
<gene>
    <name evidence="7" type="ORF">J2S11_002281</name>
</gene>